<evidence type="ECO:0008006" key="3">
    <source>
        <dbReference type="Google" id="ProtNLM"/>
    </source>
</evidence>
<dbReference type="AlphaFoldDB" id="A0A7M1S851"/>
<dbReference type="KEGG" id="sinu:IMZ28_05450"/>
<dbReference type="PROSITE" id="PS51257">
    <property type="entry name" value="PROKAR_LIPOPROTEIN"/>
    <property type="match status" value="1"/>
</dbReference>
<protein>
    <recommendedName>
        <fullName evidence="3">Lipoprotein</fullName>
    </recommendedName>
</protein>
<reference evidence="1 2" key="1">
    <citation type="submission" date="2020-10" db="EMBL/GenBank/DDBJ databases">
        <title>The genome of sulfurovum sp.</title>
        <authorList>
            <person name="Xie S."/>
            <person name="Shao Z."/>
            <person name="Jiang L."/>
        </authorList>
    </citation>
    <scope>NUCLEOTIDE SEQUENCE [LARGE SCALE GENOMIC DNA]</scope>
    <source>
        <strain evidence="1 2">ST-419</strain>
    </source>
</reference>
<gene>
    <name evidence="1" type="ORF">IMZ28_05450</name>
</gene>
<sequence>MRIVLWSVILAALLAGCSTTNEERVLLQRYEKKKHYHKKLLKTEKVQLYEGDLTKVMLTATYLNTSPAKEDAREDERFVVGLYVDDETEASRAFDFNLTLNGREPKSITPLKQGDRHLKEISFVTEWNRFFLVTFPYVEEERFDLLFESEKYGKGRLNFAKKAKYTFTKKAF</sequence>
<proteinExistence type="predicted"/>
<evidence type="ECO:0000313" key="1">
    <source>
        <dbReference type="EMBL" id="QOR62909.1"/>
    </source>
</evidence>
<accession>A0A7M1S851</accession>
<dbReference type="EMBL" id="CP063164">
    <property type="protein sequence ID" value="QOR62909.1"/>
    <property type="molecule type" value="Genomic_DNA"/>
</dbReference>
<keyword evidence="2" id="KW-1185">Reference proteome</keyword>
<organism evidence="1 2">
    <name type="scientific">Sulfurovum indicum</name>
    <dbReference type="NCBI Taxonomy" id="2779528"/>
    <lineage>
        <taxon>Bacteria</taxon>
        <taxon>Pseudomonadati</taxon>
        <taxon>Campylobacterota</taxon>
        <taxon>Epsilonproteobacteria</taxon>
        <taxon>Campylobacterales</taxon>
        <taxon>Sulfurovaceae</taxon>
        <taxon>Sulfurovum</taxon>
    </lineage>
</organism>
<name>A0A7M1S851_9BACT</name>
<dbReference type="Proteomes" id="UP000595074">
    <property type="component" value="Chromosome"/>
</dbReference>
<dbReference type="RefSeq" id="WP_197549726.1">
    <property type="nucleotide sequence ID" value="NZ_CP063164.1"/>
</dbReference>
<evidence type="ECO:0000313" key="2">
    <source>
        <dbReference type="Proteomes" id="UP000595074"/>
    </source>
</evidence>